<keyword evidence="2" id="KW-0472">Membrane</keyword>
<feature type="transmembrane region" description="Helical" evidence="2">
    <location>
        <begin position="88"/>
        <end position="109"/>
    </location>
</feature>
<accession>A0A1N7GID8</accession>
<name>A0A1N7GID8_9NOCA</name>
<keyword evidence="4" id="KW-1185">Reference proteome</keyword>
<sequence length="316" mass="34841">MVRHWFTDEIVAHGKLPLLLFFAGFVLGFIAIRVSVRMIRAQVRWWPGNIRSGDTHVHHVVFGVVITLASGLGLVATSMESSQSTASALACLFGIGAALILDEFALIFYLRDVYWAEEGRASVDAVFVAIGVTGMVLLGFRPLELFNLTAFADHESDLLRSLDIARAMLSLLLAAVVLLKGKIWTGLLGIFIWPLLLIGSLRLARPGSPWARWRYTRRPRRMSRALRRERRLRRPLIRAKIFTQDLMAGSPDVPHAKQAAEEVLDVVVHPAPAPISPVRGPSGTMVGLPNGGTTHRERSSGGDHFDSEHEPVEPSP</sequence>
<feature type="transmembrane region" description="Helical" evidence="2">
    <location>
        <begin position="121"/>
        <end position="140"/>
    </location>
</feature>
<dbReference type="Proteomes" id="UP000186218">
    <property type="component" value="Unassembled WGS sequence"/>
</dbReference>
<evidence type="ECO:0000256" key="1">
    <source>
        <dbReference type="SAM" id="MobiDB-lite"/>
    </source>
</evidence>
<dbReference type="OrthoDB" id="8535577at2"/>
<feature type="transmembrane region" description="Helical" evidence="2">
    <location>
        <begin position="56"/>
        <end position="76"/>
    </location>
</feature>
<dbReference type="STRING" id="1344003.SAMN05445060_2827"/>
<gene>
    <name evidence="3" type="ORF">SAMN05445060_2827</name>
</gene>
<feature type="transmembrane region" description="Helical" evidence="2">
    <location>
        <begin position="185"/>
        <end position="204"/>
    </location>
</feature>
<keyword evidence="2" id="KW-0812">Transmembrane</keyword>
<protein>
    <recommendedName>
        <fullName evidence="5">Integral membrane protein</fullName>
    </recommendedName>
</protein>
<proteinExistence type="predicted"/>
<dbReference type="EMBL" id="FTNT01000008">
    <property type="protein sequence ID" value="SIS12363.1"/>
    <property type="molecule type" value="Genomic_DNA"/>
</dbReference>
<keyword evidence="2" id="KW-1133">Transmembrane helix</keyword>
<organism evidence="3 4">
    <name type="scientific">Williamsia sterculiae</name>
    <dbReference type="NCBI Taxonomy" id="1344003"/>
    <lineage>
        <taxon>Bacteria</taxon>
        <taxon>Bacillati</taxon>
        <taxon>Actinomycetota</taxon>
        <taxon>Actinomycetes</taxon>
        <taxon>Mycobacteriales</taxon>
        <taxon>Nocardiaceae</taxon>
        <taxon>Williamsia</taxon>
    </lineage>
</organism>
<dbReference type="AlphaFoldDB" id="A0A1N7GID8"/>
<reference evidence="3 4" key="1">
    <citation type="submission" date="2017-01" db="EMBL/GenBank/DDBJ databases">
        <authorList>
            <person name="Mah S.A."/>
            <person name="Swanson W.J."/>
            <person name="Moy G.W."/>
            <person name="Vacquier V.D."/>
        </authorList>
    </citation>
    <scope>NUCLEOTIDE SEQUENCE [LARGE SCALE GENOMIC DNA]</scope>
    <source>
        <strain evidence="3 4">CPCC 203464</strain>
    </source>
</reference>
<feature type="region of interest" description="Disordered" evidence="1">
    <location>
        <begin position="274"/>
        <end position="316"/>
    </location>
</feature>
<evidence type="ECO:0000313" key="4">
    <source>
        <dbReference type="Proteomes" id="UP000186218"/>
    </source>
</evidence>
<feature type="transmembrane region" description="Helical" evidence="2">
    <location>
        <begin position="16"/>
        <end position="36"/>
    </location>
</feature>
<feature type="compositionally biased region" description="Basic and acidic residues" evidence="1">
    <location>
        <begin position="294"/>
        <end position="316"/>
    </location>
</feature>
<evidence type="ECO:0000313" key="3">
    <source>
        <dbReference type="EMBL" id="SIS12363.1"/>
    </source>
</evidence>
<evidence type="ECO:0008006" key="5">
    <source>
        <dbReference type="Google" id="ProtNLM"/>
    </source>
</evidence>
<evidence type="ECO:0000256" key="2">
    <source>
        <dbReference type="SAM" id="Phobius"/>
    </source>
</evidence>